<gene>
    <name evidence="2" type="ORF">WKW77_33300</name>
</gene>
<feature type="region of interest" description="Disordered" evidence="1">
    <location>
        <begin position="1"/>
        <end position="40"/>
    </location>
</feature>
<protein>
    <submittedName>
        <fullName evidence="2">Uncharacterized protein</fullName>
    </submittedName>
</protein>
<evidence type="ECO:0000313" key="2">
    <source>
        <dbReference type="EMBL" id="MEJ8815977.1"/>
    </source>
</evidence>
<dbReference type="RefSeq" id="WP_340361170.1">
    <property type="nucleotide sequence ID" value="NZ_JBBKZU010000027.1"/>
</dbReference>
<evidence type="ECO:0000256" key="1">
    <source>
        <dbReference type="SAM" id="MobiDB-lite"/>
    </source>
</evidence>
<sequence>MVDTPTPEGHLQVGAPDPERETSPILDDEEKEDIEPEGPGGYCQFNGVVFQIGDYVLSGSELLRCEAPGLWVREGELRTDRFGRT</sequence>
<proteinExistence type="predicted"/>
<name>A0ABU8VQN0_9BURK</name>
<accession>A0ABU8VQN0</accession>
<comment type="caution">
    <text evidence="2">The sequence shown here is derived from an EMBL/GenBank/DDBJ whole genome shotgun (WGS) entry which is preliminary data.</text>
</comment>
<reference evidence="2 3" key="1">
    <citation type="submission" date="2024-03" db="EMBL/GenBank/DDBJ databases">
        <title>Novel species of the genus Variovorax.</title>
        <authorList>
            <person name="Liu Q."/>
            <person name="Xin Y.-H."/>
        </authorList>
    </citation>
    <scope>NUCLEOTIDE SEQUENCE [LARGE SCALE GENOMIC DNA]</scope>
    <source>
        <strain evidence="2 3">KACC 18899</strain>
    </source>
</reference>
<dbReference type="EMBL" id="JBBKZU010000027">
    <property type="protein sequence ID" value="MEJ8815977.1"/>
    <property type="molecule type" value="Genomic_DNA"/>
</dbReference>
<dbReference type="Proteomes" id="UP001365846">
    <property type="component" value="Unassembled WGS sequence"/>
</dbReference>
<keyword evidence="3" id="KW-1185">Reference proteome</keyword>
<feature type="compositionally biased region" description="Acidic residues" evidence="1">
    <location>
        <begin position="26"/>
        <end position="36"/>
    </location>
</feature>
<evidence type="ECO:0000313" key="3">
    <source>
        <dbReference type="Proteomes" id="UP001365846"/>
    </source>
</evidence>
<organism evidence="2 3">
    <name type="scientific">Variovorax ureilyticus</name>
    <dbReference type="NCBI Taxonomy" id="1836198"/>
    <lineage>
        <taxon>Bacteria</taxon>
        <taxon>Pseudomonadati</taxon>
        <taxon>Pseudomonadota</taxon>
        <taxon>Betaproteobacteria</taxon>
        <taxon>Burkholderiales</taxon>
        <taxon>Comamonadaceae</taxon>
        <taxon>Variovorax</taxon>
    </lineage>
</organism>